<protein>
    <submittedName>
        <fullName evidence="1">Uncharacterized protein</fullName>
    </submittedName>
</protein>
<reference evidence="1" key="1">
    <citation type="submission" date="2022-04" db="EMBL/GenBank/DDBJ databases">
        <title>Genome of the entomopathogenic fungus Entomophthora muscae.</title>
        <authorList>
            <person name="Elya C."/>
            <person name="Lovett B.R."/>
            <person name="Lee E."/>
            <person name="Macias A.M."/>
            <person name="Hajek A.E."/>
            <person name="De Bivort B.L."/>
            <person name="Kasson M.T."/>
            <person name="De Fine Licht H.H."/>
            <person name="Stajich J.E."/>
        </authorList>
    </citation>
    <scope>NUCLEOTIDE SEQUENCE</scope>
    <source>
        <strain evidence="1">Berkeley</strain>
    </source>
</reference>
<dbReference type="Proteomes" id="UP001165960">
    <property type="component" value="Unassembled WGS sequence"/>
</dbReference>
<sequence>MIIPVLKLVVFSLAPVLVFIWSTSPNLWGYILSLAILVGNDPSRVLHLLEDLPGRDNDLLSTGETLVKILTCDDLNFYYPDLSPPHLCDEGTPVSQPLSEEQVPPLHESFKALVCAPLHAPWLLSGLVLMEIDAYLPWVFCVSSLWSPFRETIPLIHWVVSWWFILLGWESTLVSLAPLSHTLPSRSLLLGSKLHHLR</sequence>
<keyword evidence="2" id="KW-1185">Reference proteome</keyword>
<evidence type="ECO:0000313" key="2">
    <source>
        <dbReference type="Proteomes" id="UP001165960"/>
    </source>
</evidence>
<accession>A0ACC2TW07</accession>
<comment type="caution">
    <text evidence="1">The sequence shown here is derived from an EMBL/GenBank/DDBJ whole genome shotgun (WGS) entry which is preliminary data.</text>
</comment>
<name>A0ACC2TW07_9FUNG</name>
<dbReference type="EMBL" id="QTSX02002138">
    <property type="protein sequence ID" value="KAJ9078723.1"/>
    <property type="molecule type" value="Genomic_DNA"/>
</dbReference>
<proteinExistence type="predicted"/>
<evidence type="ECO:0000313" key="1">
    <source>
        <dbReference type="EMBL" id="KAJ9078723.1"/>
    </source>
</evidence>
<organism evidence="1 2">
    <name type="scientific">Entomophthora muscae</name>
    <dbReference type="NCBI Taxonomy" id="34485"/>
    <lineage>
        <taxon>Eukaryota</taxon>
        <taxon>Fungi</taxon>
        <taxon>Fungi incertae sedis</taxon>
        <taxon>Zoopagomycota</taxon>
        <taxon>Entomophthoromycotina</taxon>
        <taxon>Entomophthoromycetes</taxon>
        <taxon>Entomophthorales</taxon>
        <taxon>Entomophthoraceae</taxon>
        <taxon>Entomophthora</taxon>
    </lineage>
</organism>
<gene>
    <name evidence="1" type="ORF">DSO57_1003583</name>
</gene>